<evidence type="ECO:0000313" key="3">
    <source>
        <dbReference type="EMBL" id="KAK7456505.1"/>
    </source>
</evidence>
<evidence type="ECO:0000256" key="1">
    <source>
        <dbReference type="SAM" id="MobiDB-lite"/>
    </source>
</evidence>
<dbReference type="Pfam" id="PF12937">
    <property type="entry name" value="F-box-like"/>
    <property type="match status" value="1"/>
</dbReference>
<protein>
    <recommendedName>
        <fullName evidence="2">F-box domain-containing protein</fullName>
    </recommendedName>
</protein>
<name>A0ABR1JC09_9AGAR</name>
<reference evidence="3 4" key="1">
    <citation type="submission" date="2024-01" db="EMBL/GenBank/DDBJ databases">
        <title>A draft genome for the cacao thread blight pathogen Marasmiellus scandens.</title>
        <authorList>
            <person name="Baruah I.K."/>
            <person name="Leung J."/>
            <person name="Bukari Y."/>
            <person name="Amoako-Attah I."/>
            <person name="Meinhardt L.W."/>
            <person name="Bailey B.A."/>
            <person name="Cohen S.P."/>
        </authorList>
    </citation>
    <scope>NUCLEOTIDE SEQUENCE [LARGE SCALE GENOMIC DNA]</scope>
    <source>
        <strain evidence="3 4">GH-19</strain>
    </source>
</reference>
<evidence type="ECO:0000313" key="4">
    <source>
        <dbReference type="Proteomes" id="UP001498398"/>
    </source>
</evidence>
<organism evidence="3 4">
    <name type="scientific">Marasmiellus scandens</name>
    <dbReference type="NCBI Taxonomy" id="2682957"/>
    <lineage>
        <taxon>Eukaryota</taxon>
        <taxon>Fungi</taxon>
        <taxon>Dikarya</taxon>
        <taxon>Basidiomycota</taxon>
        <taxon>Agaricomycotina</taxon>
        <taxon>Agaricomycetes</taxon>
        <taxon>Agaricomycetidae</taxon>
        <taxon>Agaricales</taxon>
        <taxon>Marasmiineae</taxon>
        <taxon>Omphalotaceae</taxon>
        <taxon>Marasmiellus</taxon>
    </lineage>
</organism>
<dbReference type="PANTHER" id="PTHR38926:SF5">
    <property type="entry name" value="F-BOX AND LEUCINE-RICH REPEAT PROTEIN 6"/>
    <property type="match status" value="1"/>
</dbReference>
<proteinExistence type="predicted"/>
<dbReference type="Proteomes" id="UP001498398">
    <property type="component" value="Unassembled WGS sequence"/>
</dbReference>
<feature type="region of interest" description="Disordered" evidence="1">
    <location>
        <begin position="1"/>
        <end position="27"/>
    </location>
</feature>
<accession>A0ABR1JC09</accession>
<dbReference type="InterPro" id="IPR001810">
    <property type="entry name" value="F-box_dom"/>
</dbReference>
<evidence type="ECO:0000259" key="2">
    <source>
        <dbReference type="Pfam" id="PF12937"/>
    </source>
</evidence>
<gene>
    <name evidence="3" type="ORF">VKT23_010756</name>
</gene>
<dbReference type="EMBL" id="JBANRG010000021">
    <property type="protein sequence ID" value="KAK7456505.1"/>
    <property type="molecule type" value="Genomic_DNA"/>
</dbReference>
<sequence length="590" mass="67418">MSRGRMLKNLGDSHDKFLHGGPPMSLSNSESESIELCTHCHHHLHFEPLPSSHCLQSIEFGFPALQARAELSRYQAELDYVDKECSRVLEVVFALRDRSNALEEFINRNRRLVDDCTRALPQELLAEIFNWVGLDPSSPHLVNKRHPAFILSHVCSRWRRLTLAMPSLWSRIEFCLVEESDLLQRRMESMDYFTQLFIARSGQSPLDIAIEIPSRRYWDLDFEEFSVETMDLVLLGRIIRRFYDEAHRWRTASLAAWRIYFHDGVLPWPRQLPIIESLQLDCIFNGWQDIEVDWLILKQIAAPRLKILTLLGDWGISTEDDSVELLGDKADVLDVSSLEDLVCAYDMPYRLTPLLLASPSISVTLKDFICASDLTVISPCKSFTFEPIFTFESYETLTNMFQRFSLPNVKELHVGRGQCLPSYCYSTEVEEETATLMFPVDAFMTLLRNSSAATVTHLSIRHFTITSKDLLKVLSQLPSLTHLSVDERPGNSGMMTAISFYKYALSAEFFERMAGPIAPGLTHISLAFHLRHPFPGKAILGMVESRWRPLDQSGGGLLQQIRLANAKLEDSDQGWVRRLKDEGLDFVLGV</sequence>
<keyword evidence="4" id="KW-1185">Reference proteome</keyword>
<comment type="caution">
    <text evidence="3">The sequence shown here is derived from an EMBL/GenBank/DDBJ whole genome shotgun (WGS) entry which is preliminary data.</text>
</comment>
<feature type="domain" description="F-box" evidence="2">
    <location>
        <begin position="119"/>
        <end position="172"/>
    </location>
</feature>
<dbReference type="PANTHER" id="PTHR38926">
    <property type="entry name" value="F-BOX DOMAIN CONTAINING PROTEIN, EXPRESSED"/>
    <property type="match status" value="1"/>
</dbReference>
<dbReference type="Gene3D" id="1.20.1280.50">
    <property type="match status" value="1"/>
</dbReference>